<dbReference type="NCBIfam" id="TIGR00367">
    <property type="entry name" value="calcium/sodium antiporter"/>
    <property type="match status" value="1"/>
</dbReference>
<evidence type="ECO:0000256" key="1">
    <source>
        <dbReference type="ARBA" id="ARBA00004141"/>
    </source>
</evidence>
<feature type="transmembrane region" description="Helical" evidence="5">
    <location>
        <begin position="27"/>
        <end position="46"/>
    </location>
</feature>
<dbReference type="Pfam" id="PF01699">
    <property type="entry name" value="Na_Ca_ex"/>
    <property type="match status" value="2"/>
</dbReference>
<feature type="transmembrane region" description="Helical" evidence="5">
    <location>
        <begin position="331"/>
        <end position="349"/>
    </location>
</feature>
<dbReference type="AlphaFoldDB" id="W5YK61"/>
<keyword evidence="4 5" id="KW-0472">Membrane</keyword>
<dbReference type="OrthoDB" id="9794225at2"/>
<dbReference type="EMBL" id="CP007151">
    <property type="protein sequence ID" value="AHI29471.1"/>
    <property type="molecule type" value="Genomic_DNA"/>
</dbReference>
<dbReference type="STRING" id="1420916.AU14_15480"/>
<feature type="transmembrane region" description="Helical" evidence="5">
    <location>
        <begin position="170"/>
        <end position="192"/>
    </location>
</feature>
<feature type="domain" description="Sodium/calcium exchanger membrane region" evidence="6">
    <location>
        <begin position="174"/>
        <end position="316"/>
    </location>
</feature>
<dbReference type="Gene3D" id="6.10.280.80">
    <property type="entry name" value="NCX, peripheral helical region"/>
    <property type="match status" value="1"/>
</dbReference>
<evidence type="ECO:0000259" key="6">
    <source>
        <dbReference type="Pfam" id="PF01699"/>
    </source>
</evidence>
<dbReference type="KEGG" id="msx:AU14_15480"/>
<feature type="domain" description="Sodium/calcium exchanger membrane region" evidence="6">
    <location>
        <begin position="2"/>
        <end position="142"/>
    </location>
</feature>
<evidence type="ECO:0000256" key="4">
    <source>
        <dbReference type="ARBA" id="ARBA00023136"/>
    </source>
</evidence>
<dbReference type="InterPro" id="IPR004481">
    <property type="entry name" value="K/Na/Ca-exchanger"/>
</dbReference>
<evidence type="ECO:0000313" key="7">
    <source>
        <dbReference type="EMBL" id="AHI29471.1"/>
    </source>
</evidence>
<dbReference type="InterPro" id="IPR044880">
    <property type="entry name" value="NCX_ion-bd_dom_sf"/>
</dbReference>
<dbReference type="PANTHER" id="PTHR10846">
    <property type="entry name" value="SODIUM/POTASSIUM/CALCIUM EXCHANGER"/>
    <property type="match status" value="1"/>
</dbReference>
<reference evidence="7 8" key="1">
    <citation type="journal article" date="2014" name="Genome Announc.">
        <title>Draft Genome Sequences of Marinobacter similis A3d10T and Marinobacter salarius R9SW1T.</title>
        <authorList>
            <person name="Ivanova E.P."/>
            <person name="Ng H.J."/>
            <person name="Webb H.K."/>
            <person name="Feng G."/>
            <person name="Oshima K."/>
            <person name="Hattori M."/>
            <person name="Ohkuma M."/>
            <person name="Sergeev A.F."/>
            <person name="Mikhailov V.V."/>
            <person name="Crawford R.J."/>
            <person name="Sawabe T."/>
        </authorList>
    </citation>
    <scope>NUCLEOTIDE SEQUENCE [LARGE SCALE GENOMIC DNA]</scope>
    <source>
        <strain evidence="7 8">A3d10</strain>
    </source>
</reference>
<proteinExistence type="predicted"/>
<dbReference type="RefSeq" id="WP_041342071.1">
    <property type="nucleotide sequence ID" value="NZ_CP007151.1"/>
</dbReference>
<dbReference type="GO" id="GO:0008273">
    <property type="term" value="F:calcium, potassium:sodium antiporter activity"/>
    <property type="evidence" value="ECO:0007669"/>
    <property type="project" value="TreeGrafter"/>
</dbReference>
<keyword evidence="2 5" id="KW-0812">Transmembrane</keyword>
<protein>
    <submittedName>
        <fullName evidence="7">Sodium:calcium antiporter</fullName>
    </submittedName>
</protein>
<keyword evidence="8" id="KW-1185">Reference proteome</keyword>
<sequence length="362" mass="37769">MALILFISGLVFLVVGAELLVRGASRLAAVLGISPIVIGLTVVAFGTSAPELAVSIKSAWADQAGIAVGNVVGSNIFNVLFILGVTALIVPLTVSQRLVRLDVPIMVALSIVVLLFALDGRISQIDGGLLVIALVVYVGYAIYQSRRESAEVRDEYAAEFPDQSAVSPSWLSNVALVIGGLVLLVLGAGWLVDGAITFARHLGISELVIGLTVVAAGTSLPEVVTSIMAALRGERDIAVGNVVGSNLFNIMGVLGISGLIAPHGIEISAAALHFDIPVMIAVAFACLPILFTGGVVSRWEAVLLLGYYVAYTLYLVLAASQHDSLAPFSNVMLYFVIPLTAITLVTIAVREMRSNGRRGPAG</sequence>
<comment type="subcellular location">
    <subcellularLocation>
        <location evidence="1">Membrane</location>
        <topology evidence="1">Multi-pass membrane protein</topology>
    </subcellularLocation>
</comment>
<name>W5YK61_9GAMM</name>
<evidence type="ECO:0000256" key="2">
    <source>
        <dbReference type="ARBA" id="ARBA00022692"/>
    </source>
</evidence>
<feature type="transmembrane region" description="Helical" evidence="5">
    <location>
        <begin position="98"/>
        <end position="118"/>
    </location>
</feature>
<feature type="transmembrane region" description="Helical" evidence="5">
    <location>
        <begin position="238"/>
        <end position="261"/>
    </location>
</feature>
<gene>
    <name evidence="7" type="ORF">AU14_15480</name>
</gene>
<feature type="transmembrane region" description="Helical" evidence="5">
    <location>
        <begin position="125"/>
        <end position="143"/>
    </location>
</feature>
<feature type="transmembrane region" description="Helical" evidence="5">
    <location>
        <begin position="267"/>
        <end position="290"/>
    </location>
</feature>
<feature type="transmembrane region" description="Helical" evidence="5">
    <location>
        <begin position="67"/>
        <end position="92"/>
    </location>
</feature>
<dbReference type="GO" id="GO:0005886">
    <property type="term" value="C:plasma membrane"/>
    <property type="evidence" value="ECO:0007669"/>
    <property type="project" value="TreeGrafter"/>
</dbReference>
<keyword evidence="3 5" id="KW-1133">Transmembrane helix</keyword>
<accession>W5YK61</accession>
<evidence type="ECO:0000256" key="3">
    <source>
        <dbReference type="ARBA" id="ARBA00022989"/>
    </source>
</evidence>
<feature type="transmembrane region" description="Helical" evidence="5">
    <location>
        <begin position="302"/>
        <end position="319"/>
    </location>
</feature>
<dbReference type="HOGENOM" id="CLU_007948_0_3_6"/>
<dbReference type="Proteomes" id="UP000061489">
    <property type="component" value="Chromosome"/>
</dbReference>
<dbReference type="GO" id="GO:0006874">
    <property type="term" value="P:intracellular calcium ion homeostasis"/>
    <property type="evidence" value="ECO:0007669"/>
    <property type="project" value="TreeGrafter"/>
</dbReference>
<evidence type="ECO:0000313" key="8">
    <source>
        <dbReference type="Proteomes" id="UP000061489"/>
    </source>
</evidence>
<evidence type="ECO:0000256" key="5">
    <source>
        <dbReference type="SAM" id="Phobius"/>
    </source>
</evidence>
<dbReference type="InterPro" id="IPR004837">
    <property type="entry name" value="NaCa_Exmemb"/>
</dbReference>
<dbReference type="PANTHER" id="PTHR10846:SF8">
    <property type="entry name" value="INNER MEMBRANE PROTEIN YRBG"/>
    <property type="match status" value="1"/>
</dbReference>
<dbReference type="GO" id="GO:0005262">
    <property type="term" value="F:calcium channel activity"/>
    <property type="evidence" value="ECO:0007669"/>
    <property type="project" value="TreeGrafter"/>
</dbReference>
<dbReference type="Gene3D" id="1.20.1420.30">
    <property type="entry name" value="NCX, central ion-binding region"/>
    <property type="match status" value="2"/>
</dbReference>
<organism evidence="7 8">
    <name type="scientific">Marinobacter similis</name>
    <dbReference type="NCBI Taxonomy" id="1420916"/>
    <lineage>
        <taxon>Bacteria</taxon>
        <taxon>Pseudomonadati</taxon>
        <taxon>Pseudomonadota</taxon>
        <taxon>Gammaproteobacteria</taxon>
        <taxon>Pseudomonadales</taxon>
        <taxon>Marinobacteraceae</taxon>
        <taxon>Marinobacter</taxon>
    </lineage>
</organism>